<proteinExistence type="predicted"/>
<dbReference type="Proteomes" id="UP000183047">
    <property type="component" value="Unassembled WGS sequence"/>
</dbReference>
<evidence type="ECO:0000313" key="1">
    <source>
        <dbReference type="EMBL" id="SCX82165.1"/>
    </source>
</evidence>
<organism evidence="1 2">
    <name type="scientific">Butyrivibrio hungatei</name>
    <dbReference type="NCBI Taxonomy" id="185008"/>
    <lineage>
        <taxon>Bacteria</taxon>
        <taxon>Bacillati</taxon>
        <taxon>Bacillota</taxon>
        <taxon>Clostridia</taxon>
        <taxon>Lachnospirales</taxon>
        <taxon>Lachnospiraceae</taxon>
        <taxon>Butyrivibrio</taxon>
    </lineage>
</organism>
<reference evidence="2" key="1">
    <citation type="submission" date="2016-10" db="EMBL/GenBank/DDBJ databases">
        <authorList>
            <person name="Varghese N."/>
            <person name="Submissions S."/>
        </authorList>
    </citation>
    <scope>NUCLEOTIDE SEQUENCE [LARGE SCALE GENOMIC DNA]</scope>
    <source>
        <strain evidence="2">XBD2006</strain>
    </source>
</reference>
<keyword evidence="2" id="KW-1185">Reference proteome</keyword>
<dbReference type="RefSeq" id="WP_074461205.1">
    <property type="nucleotide sequence ID" value="NZ_FMUR01000004.1"/>
</dbReference>
<sequence>MADITSIIKQISGNKDLLKQLSAADLSQAKDLLAKANINIDEADVKKVQSALADGKFDLGDIKNIAGGLFKK</sequence>
<protein>
    <submittedName>
        <fullName evidence="1">Uncharacterized protein</fullName>
    </submittedName>
</protein>
<dbReference type="AlphaFoldDB" id="A0A1G5AWA0"/>
<evidence type="ECO:0000313" key="2">
    <source>
        <dbReference type="Proteomes" id="UP000183047"/>
    </source>
</evidence>
<gene>
    <name evidence="1" type="ORF">SAMN02910451_00398</name>
</gene>
<name>A0A1G5AWA0_9FIRM</name>
<accession>A0A1G5AWA0</accession>
<dbReference type="EMBL" id="FMUR01000004">
    <property type="protein sequence ID" value="SCX82165.1"/>
    <property type="molecule type" value="Genomic_DNA"/>
</dbReference>
<dbReference type="OrthoDB" id="2062440at2"/>